<feature type="compositionally biased region" description="Polar residues" evidence="1">
    <location>
        <begin position="15"/>
        <end position="39"/>
    </location>
</feature>
<evidence type="ECO:0000313" key="3">
    <source>
        <dbReference type="Proteomes" id="UP000321947"/>
    </source>
</evidence>
<dbReference type="Proteomes" id="UP000321947">
    <property type="component" value="Unassembled WGS sequence"/>
</dbReference>
<accession>A0A5D3DHU6</accession>
<name>A0A5D3DHU6_CUCMM</name>
<gene>
    <name evidence="2" type="ORF">E5676_scaffold142G002360</name>
</gene>
<feature type="compositionally biased region" description="Polar residues" evidence="1">
    <location>
        <begin position="189"/>
        <end position="213"/>
    </location>
</feature>
<evidence type="ECO:0000313" key="2">
    <source>
        <dbReference type="EMBL" id="TYK23204.1"/>
    </source>
</evidence>
<reference evidence="2 3" key="1">
    <citation type="submission" date="2019-08" db="EMBL/GenBank/DDBJ databases">
        <title>Draft genome sequences of two oriental melons (Cucumis melo L. var makuwa).</title>
        <authorList>
            <person name="Kwon S.-Y."/>
        </authorList>
    </citation>
    <scope>NUCLEOTIDE SEQUENCE [LARGE SCALE GENOMIC DNA]</scope>
    <source>
        <strain evidence="3">cv. Chang Bougi</strain>
        <tissue evidence="2">Leaf</tissue>
    </source>
</reference>
<dbReference type="AlphaFoldDB" id="A0A5D3DHU6"/>
<protein>
    <submittedName>
        <fullName evidence="2">Flocculation protein FLO11-like</fullName>
    </submittedName>
</protein>
<dbReference type="EMBL" id="SSTD01004586">
    <property type="protein sequence ID" value="TYK23204.1"/>
    <property type="molecule type" value="Genomic_DNA"/>
</dbReference>
<organism evidence="2 3">
    <name type="scientific">Cucumis melo var. makuwa</name>
    <name type="common">Oriental melon</name>
    <dbReference type="NCBI Taxonomy" id="1194695"/>
    <lineage>
        <taxon>Eukaryota</taxon>
        <taxon>Viridiplantae</taxon>
        <taxon>Streptophyta</taxon>
        <taxon>Embryophyta</taxon>
        <taxon>Tracheophyta</taxon>
        <taxon>Spermatophyta</taxon>
        <taxon>Magnoliopsida</taxon>
        <taxon>eudicotyledons</taxon>
        <taxon>Gunneridae</taxon>
        <taxon>Pentapetalae</taxon>
        <taxon>rosids</taxon>
        <taxon>fabids</taxon>
        <taxon>Cucurbitales</taxon>
        <taxon>Cucurbitaceae</taxon>
        <taxon>Benincaseae</taxon>
        <taxon>Cucumis</taxon>
    </lineage>
</organism>
<proteinExistence type="predicted"/>
<evidence type="ECO:0000256" key="1">
    <source>
        <dbReference type="SAM" id="MobiDB-lite"/>
    </source>
</evidence>
<sequence>MVATRFKAYQSCSPSSVHYPSGTNVSNSMASSPPKNATPTKDKRYKSIPLRRLFKKVRRLEVADDVNLHIPITSPVWSAHAGWVPYPVNTMDTAHFVFDTDTLIKCVHRIGRFSSGGAPKFGDWQIQSRQRAVFIPSSPPRTTQPSASSSILGSKVSIETVVLDFDSSDGDDSIVLSKLLHRLKHGNKSGPSSTPTPTIQGSHSPSRCSSSIY</sequence>
<comment type="caution">
    <text evidence="2">The sequence shown here is derived from an EMBL/GenBank/DDBJ whole genome shotgun (WGS) entry which is preliminary data.</text>
</comment>
<feature type="region of interest" description="Disordered" evidence="1">
    <location>
        <begin position="15"/>
        <end position="43"/>
    </location>
</feature>
<feature type="region of interest" description="Disordered" evidence="1">
    <location>
        <begin position="185"/>
        <end position="213"/>
    </location>
</feature>